<dbReference type="RefSeq" id="WP_206560048.1">
    <property type="nucleotide sequence ID" value="NZ_JAFKCZ010000005.1"/>
</dbReference>
<dbReference type="InterPro" id="IPR000182">
    <property type="entry name" value="GNAT_dom"/>
</dbReference>
<evidence type="ECO:0000313" key="3">
    <source>
        <dbReference type="Proteomes" id="UP000664303"/>
    </source>
</evidence>
<evidence type="ECO:0000313" key="2">
    <source>
        <dbReference type="EMBL" id="MBN7796610.1"/>
    </source>
</evidence>
<dbReference type="CDD" id="cd04301">
    <property type="entry name" value="NAT_SF"/>
    <property type="match status" value="1"/>
</dbReference>
<name>A0A939DE61_9GAMM</name>
<evidence type="ECO:0000259" key="1">
    <source>
        <dbReference type="PROSITE" id="PS51186"/>
    </source>
</evidence>
<keyword evidence="3" id="KW-1185">Reference proteome</keyword>
<protein>
    <submittedName>
        <fullName evidence="2">GNAT family N-acetyltransferase</fullName>
    </submittedName>
</protein>
<dbReference type="Gene3D" id="3.40.630.30">
    <property type="match status" value="1"/>
</dbReference>
<dbReference type="AlphaFoldDB" id="A0A939DE61"/>
<comment type="caution">
    <text evidence="2">The sequence shown here is derived from an EMBL/GenBank/DDBJ whole genome shotgun (WGS) entry which is preliminary data.</text>
</comment>
<dbReference type="GO" id="GO:0016747">
    <property type="term" value="F:acyltransferase activity, transferring groups other than amino-acyl groups"/>
    <property type="evidence" value="ECO:0007669"/>
    <property type="project" value="InterPro"/>
</dbReference>
<organism evidence="2 3">
    <name type="scientific">Parahaliea mediterranea</name>
    <dbReference type="NCBI Taxonomy" id="651086"/>
    <lineage>
        <taxon>Bacteria</taxon>
        <taxon>Pseudomonadati</taxon>
        <taxon>Pseudomonadota</taxon>
        <taxon>Gammaproteobacteria</taxon>
        <taxon>Cellvibrionales</taxon>
        <taxon>Halieaceae</taxon>
        <taxon>Parahaliea</taxon>
    </lineage>
</organism>
<dbReference type="Pfam" id="PF00583">
    <property type="entry name" value="Acetyltransf_1"/>
    <property type="match status" value="1"/>
</dbReference>
<dbReference type="InterPro" id="IPR016181">
    <property type="entry name" value="Acyl_CoA_acyltransferase"/>
</dbReference>
<dbReference type="EMBL" id="JAFKCZ010000005">
    <property type="protein sequence ID" value="MBN7796610.1"/>
    <property type="molecule type" value="Genomic_DNA"/>
</dbReference>
<accession>A0A939DE61</accession>
<gene>
    <name evidence="2" type="ORF">JYP50_08410</name>
</gene>
<dbReference type="Proteomes" id="UP000664303">
    <property type="component" value="Unassembled WGS sequence"/>
</dbReference>
<sequence>MYREARWQELQQVDWSNEQRDRFLEMQFEAQHQYYRERFPLAAFQVIEAEGVVAGRLYLDRCRDELRIVDILVAESHRNAGLGGHVLDSVLAEARSAGLPVRIYVEKSSPALRLYLRKGFFRTVDAGVYWLMECAPAAAETRRGSNS</sequence>
<dbReference type="SUPFAM" id="SSF55729">
    <property type="entry name" value="Acyl-CoA N-acyltransferases (Nat)"/>
    <property type="match status" value="1"/>
</dbReference>
<feature type="domain" description="N-acetyltransferase" evidence="1">
    <location>
        <begin position="1"/>
        <end position="137"/>
    </location>
</feature>
<proteinExistence type="predicted"/>
<reference evidence="2" key="1">
    <citation type="submission" date="2021-02" db="EMBL/GenBank/DDBJ databases">
        <title>PHA producing bacteria isolated from coastal sediment in Guangdong, Shenzhen.</title>
        <authorList>
            <person name="Zheng W."/>
            <person name="Yu S."/>
            <person name="Huang Y."/>
        </authorList>
    </citation>
    <scope>NUCLEOTIDE SEQUENCE</scope>
    <source>
        <strain evidence="2">TN14-10</strain>
    </source>
</reference>
<dbReference type="PROSITE" id="PS51186">
    <property type="entry name" value="GNAT"/>
    <property type="match status" value="1"/>
</dbReference>